<keyword evidence="2" id="KW-1185">Reference proteome</keyword>
<accession>A0A4Y4F199</accession>
<dbReference type="Proteomes" id="UP000319812">
    <property type="component" value="Unassembled WGS sequence"/>
</dbReference>
<dbReference type="EMBL" id="BJOC01000011">
    <property type="protein sequence ID" value="GED21614.1"/>
    <property type="molecule type" value="Genomic_DNA"/>
</dbReference>
<sequence length="74" mass="7804">MAGSVTAGSWAVAASVTSGRFDMSAPVEKRVRLSAAFCVAVIHDAMPLVSQQRHPHCLDCKGKIATNPGYEEST</sequence>
<dbReference type="AlphaFoldDB" id="A0A4Y4F199"/>
<organism evidence="1 2">
    <name type="scientific">Halomonas halmophila</name>
    <dbReference type="NCBI Taxonomy" id="252"/>
    <lineage>
        <taxon>Bacteria</taxon>
        <taxon>Pseudomonadati</taxon>
        <taxon>Pseudomonadota</taxon>
        <taxon>Gammaproteobacteria</taxon>
        <taxon>Oceanospirillales</taxon>
        <taxon>Halomonadaceae</taxon>
        <taxon>Halomonas</taxon>
    </lineage>
</organism>
<evidence type="ECO:0000313" key="1">
    <source>
        <dbReference type="EMBL" id="GED21614.1"/>
    </source>
</evidence>
<name>A0A4Y4F199_9GAMM</name>
<reference evidence="1 2" key="1">
    <citation type="submission" date="2019-06" db="EMBL/GenBank/DDBJ databases">
        <title>Whole genome shotgun sequence of Halomonas halmophila NBRC 15537.</title>
        <authorList>
            <person name="Hosoyama A."/>
            <person name="Uohara A."/>
            <person name="Ohji S."/>
            <person name="Ichikawa N."/>
        </authorList>
    </citation>
    <scope>NUCLEOTIDE SEQUENCE [LARGE SCALE GENOMIC DNA]</scope>
    <source>
        <strain evidence="1 2">NBRC 15537</strain>
    </source>
</reference>
<evidence type="ECO:0000313" key="2">
    <source>
        <dbReference type="Proteomes" id="UP000319812"/>
    </source>
</evidence>
<gene>
    <name evidence="1" type="ORF">HHA01_05910</name>
</gene>
<proteinExistence type="predicted"/>
<comment type="caution">
    <text evidence="1">The sequence shown here is derived from an EMBL/GenBank/DDBJ whole genome shotgun (WGS) entry which is preliminary data.</text>
</comment>
<protein>
    <submittedName>
        <fullName evidence="1">Uncharacterized protein</fullName>
    </submittedName>
</protein>